<keyword evidence="8" id="KW-0472">Membrane</keyword>
<dbReference type="InterPro" id="IPR007223">
    <property type="entry name" value="Peroxin-13_N"/>
</dbReference>
<proteinExistence type="inferred from homology"/>
<dbReference type="InterPro" id="IPR001452">
    <property type="entry name" value="SH3_domain"/>
</dbReference>
<keyword evidence="5" id="KW-0653">Protein transport</keyword>
<evidence type="ECO:0000256" key="2">
    <source>
        <dbReference type="ARBA" id="ARBA00022443"/>
    </source>
</evidence>
<feature type="region of interest" description="Disordered" evidence="14">
    <location>
        <begin position="345"/>
        <end position="379"/>
    </location>
</feature>
<keyword evidence="17" id="KW-1185">Reference proteome</keyword>
<dbReference type="EMBL" id="OV170232">
    <property type="protein sequence ID" value="CAH0717839.1"/>
    <property type="molecule type" value="Genomic_DNA"/>
</dbReference>
<evidence type="ECO:0000256" key="12">
    <source>
        <dbReference type="ARBA" id="ARBA00046271"/>
    </source>
</evidence>
<evidence type="ECO:0000256" key="8">
    <source>
        <dbReference type="ARBA" id="ARBA00023136"/>
    </source>
</evidence>
<evidence type="ECO:0000256" key="6">
    <source>
        <dbReference type="ARBA" id="ARBA00022989"/>
    </source>
</evidence>
<dbReference type="InterPro" id="IPR036028">
    <property type="entry name" value="SH3-like_dom_sf"/>
</dbReference>
<dbReference type="GO" id="GO:1990429">
    <property type="term" value="C:peroxisomal importomer complex"/>
    <property type="evidence" value="ECO:0007669"/>
    <property type="project" value="TreeGrafter"/>
</dbReference>
<comment type="subcellular location">
    <subcellularLocation>
        <location evidence="12">Peroxisome membrane</location>
    </subcellularLocation>
</comment>
<feature type="compositionally biased region" description="Basic and acidic residues" evidence="14">
    <location>
        <begin position="358"/>
        <end position="379"/>
    </location>
</feature>
<accession>A0A8J9Y589</accession>
<feature type="region of interest" description="Disordered" evidence="14">
    <location>
        <begin position="1"/>
        <end position="44"/>
    </location>
</feature>
<dbReference type="Proteomes" id="UP000838878">
    <property type="component" value="Chromosome 12"/>
</dbReference>
<keyword evidence="2 13" id="KW-0728">SH3 domain</keyword>
<protein>
    <recommendedName>
        <fullName evidence="11">Peroxisomal membrane protein PEX13</fullName>
    </recommendedName>
    <alternativeName>
        <fullName evidence="10">Peroxin-13</fullName>
    </alternativeName>
</protein>
<evidence type="ECO:0000256" key="7">
    <source>
        <dbReference type="ARBA" id="ARBA00023010"/>
    </source>
</evidence>
<evidence type="ECO:0000256" key="1">
    <source>
        <dbReference type="ARBA" id="ARBA00006033"/>
    </source>
</evidence>
<evidence type="ECO:0000256" key="9">
    <source>
        <dbReference type="ARBA" id="ARBA00023140"/>
    </source>
</evidence>
<dbReference type="InterPro" id="IPR035463">
    <property type="entry name" value="Pex13"/>
</dbReference>
<dbReference type="PROSITE" id="PS50002">
    <property type="entry name" value="SH3"/>
    <property type="match status" value="1"/>
</dbReference>
<dbReference type="CDD" id="cd11864">
    <property type="entry name" value="SH3_PEX13_eumet"/>
    <property type="match status" value="1"/>
</dbReference>
<evidence type="ECO:0000313" key="16">
    <source>
        <dbReference type="EMBL" id="CAH0717839.1"/>
    </source>
</evidence>
<evidence type="ECO:0000256" key="13">
    <source>
        <dbReference type="PROSITE-ProRule" id="PRU00192"/>
    </source>
</evidence>
<comment type="similarity">
    <text evidence="1">Belongs to the peroxin-13 family.</text>
</comment>
<dbReference type="AlphaFoldDB" id="A0A8J9Y589"/>
<evidence type="ECO:0000256" key="14">
    <source>
        <dbReference type="SAM" id="MobiDB-lite"/>
    </source>
</evidence>
<evidence type="ECO:0000256" key="5">
    <source>
        <dbReference type="ARBA" id="ARBA00022927"/>
    </source>
</evidence>
<evidence type="ECO:0000313" key="17">
    <source>
        <dbReference type="Proteomes" id="UP000838878"/>
    </source>
</evidence>
<keyword evidence="6" id="KW-1133">Transmembrane helix</keyword>
<dbReference type="SMART" id="SM00326">
    <property type="entry name" value="SH3"/>
    <property type="match status" value="1"/>
</dbReference>
<sequence length="379" mass="41042">MSEPNKFVGNSDPTLSNAAMLPTGDVPSFRNPMPSTSTGPNIGVPVLPPRPDFNMQPSYGMNSGYSYGGMSGSYGMGGYGGYGYGGLGGGYGMGGMGMGMGGMSPYGGFNRYGPMHGDIESRFIQMAEENSRPTFDSIQSVVNAVGSVAMMLENTFFALTSSFRAILGVAENFGRLRSLFAQFWSTFAVVRSLNWLVRKLLVMLGIRTETEFKAWAEAVAATQTGAASPEQKAKGSSWPILLFFGVIAAAPYIVLKMLNGLTSSIHERLQDPNTWQNPLRAVAQHDFQATSPQEISFSANQVLILAPQHLQGQLWNSGWLMATTDRQTAGLVPVPYIKVIKPINSSENQNNQTNSNDKVSKTENTESLNDLEKYYGQEL</sequence>
<feature type="domain" description="SH3" evidence="15">
    <location>
        <begin position="276"/>
        <end position="342"/>
    </location>
</feature>
<dbReference type="Gene3D" id="2.30.30.40">
    <property type="entry name" value="SH3 Domains"/>
    <property type="match status" value="1"/>
</dbReference>
<keyword evidence="7" id="KW-0811">Translocation</keyword>
<keyword evidence="9" id="KW-0576">Peroxisome</keyword>
<keyword evidence="3" id="KW-0813">Transport</keyword>
<dbReference type="GO" id="GO:0005778">
    <property type="term" value="C:peroxisomal membrane"/>
    <property type="evidence" value="ECO:0007669"/>
    <property type="project" value="UniProtKB-SubCell"/>
</dbReference>
<keyword evidence="4" id="KW-0812">Transmembrane</keyword>
<dbReference type="PANTHER" id="PTHR19332:SF1">
    <property type="entry name" value="PEROXISOMAL MEMBRANE PROTEIN PEX13"/>
    <property type="match status" value="1"/>
</dbReference>
<evidence type="ECO:0000259" key="15">
    <source>
        <dbReference type="PROSITE" id="PS50002"/>
    </source>
</evidence>
<dbReference type="PANTHER" id="PTHR19332">
    <property type="entry name" value="PEROXISOMAL MEMBRANE PROTEIN PEX13"/>
    <property type="match status" value="1"/>
</dbReference>
<dbReference type="GO" id="GO:0016560">
    <property type="term" value="P:protein import into peroxisome matrix, docking"/>
    <property type="evidence" value="ECO:0007669"/>
    <property type="project" value="InterPro"/>
</dbReference>
<evidence type="ECO:0000256" key="11">
    <source>
        <dbReference type="ARBA" id="ARBA00034535"/>
    </source>
</evidence>
<dbReference type="Pfam" id="PF14604">
    <property type="entry name" value="SH3_9"/>
    <property type="match status" value="1"/>
</dbReference>
<gene>
    <name evidence="16" type="ORF">BINO364_LOCUS4399</name>
</gene>
<reference evidence="16" key="1">
    <citation type="submission" date="2021-12" db="EMBL/GenBank/DDBJ databases">
        <authorList>
            <person name="Martin H S."/>
        </authorList>
    </citation>
    <scope>NUCLEOTIDE SEQUENCE</scope>
</reference>
<evidence type="ECO:0000256" key="3">
    <source>
        <dbReference type="ARBA" id="ARBA00022448"/>
    </source>
</evidence>
<dbReference type="OrthoDB" id="10037838at2759"/>
<dbReference type="SUPFAM" id="SSF50044">
    <property type="entry name" value="SH3-domain"/>
    <property type="match status" value="1"/>
</dbReference>
<organism evidence="16 17">
    <name type="scientific">Brenthis ino</name>
    <name type="common">lesser marbled fritillary</name>
    <dbReference type="NCBI Taxonomy" id="405034"/>
    <lineage>
        <taxon>Eukaryota</taxon>
        <taxon>Metazoa</taxon>
        <taxon>Ecdysozoa</taxon>
        <taxon>Arthropoda</taxon>
        <taxon>Hexapoda</taxon>
        <taxon>Insecta</taxon>
        <taxon>Pterygota</taxon>
        <taxon>Neoptera</taxon>
        <taxon>Endopterygota</taxon>
        <taxon>Lepidoptera</taxon>
        <taxon>Glossata</taxon>
        <taxon>Ditrysia</taxon>
        <taxon>Papilionoidea</taxon>
        <taxon>Nymphalidae</taxon>
        <taxon>Heliconiinae</taxon>
        <taxon>Argynnini</taxon>
        <taxon>Brenthis</taxon>
    </lineage>
</organism>
<name>A0A8J9Y589_9NEOP</name>
<feature type="non-terminal residue" evidence="16">
    <location>
        <position position="379"/>
    </location>
</feature>
<dbReference type="Pfam" id="PF04088">
    <property type="entry name" value="Peroxin-13_N"/>
    <property type="match status" value="1"/>
</dbReference>
<evidence type="ECO:0000256" key="4">
    <source>
        <dbReference type="ARBA" id="ARBA00022692"/>
    </source>
</evidence>
<evidence type="ECO:0000256" key="10">
    <source>
        <dbReference type="ARBA" id="ARBA00029693"/>
    </source>
</evidence>
<feature type="compositionally biased region" description="Low complexity" evidence="14">
    <location>
        <begin position="345"/>
        <end position="356"/>
    </location>
</feature>